<dbReference type="SUPFAM" id="SSF55961">
    <property type="entry name" value="Bet v1-like"/>
    <property type="match status" value="1"/>
</dbReference>
<protein>
    <submittedName>
        <fullName evidence="2">Ribosome association toxin RatA</fullName>
    </submittedName>
</protein>
<sequence>MSEVNRSALVEFSAEQMFDLVNDVESYPVFLPWCSGSEVLEQSETELKGKIDLSKAGVKQSFTTLNALSRPESIIISLVEGPFSKLNGSWHFIALTDNACKVTLQLEFDFLNAMLRAVVGPVFNLIANSMLESFVKRAAEIHKKE</sequence>
<reference evidence="2" key="1">
    <citation type="submission" date="2018-06" db="EMBL/GenBank/DDBJ databases">
        <authorList>
            <person name="Zhirakovskaya E."/>
        </authorList>
    </citation>
    <scope>NUCLEOTIDE SEQUENCE</scope>
</reference>
<dbReference type="GO" id="GO:0048039">
    <property type="term" value="F:ubiquinone binding"/>
    <property type="evidence" value="ECO:0007669"/>
    <property type="project" value="InterPro"/>
</dbReference>
<dbReference type="InterPro" id="IPR005031">
    <property type="entry name" value="COQ10_START"/>
</dbReference>
<dbReference type="GO" id="GO:0045333">
    <property type="term" value="P:cellular respiration"/>
    <property type="evidence" value="ECO:0007669"/>
    <property type="project" value="InterPro"/>
</dbReference>
<dbReference type="AlphaFoldDB" id="A0A3B0YBQ9"/>
<dbReference type="PANTHER" id="PTHR12901:SF10">
    <property type="entry name" value="COENZYME Q-BINDING PROTEIN COQ10, MITOCHONDRIAL"/>
    <property type="match status" value="1"/>
</dbReference>
<name>A0A3B0YBQ9_9ZZZZ</name>
<dbReference type="Pfam" id="PF03364">
    <property type="entry name" value="Polyketide_cyc"/>
    <property type="match status" value="1"/>
</dbReference>
<accession>A0A3B0YBQ9</accession>
<gene>
    <name evidence="2" type="ORF">MNBD_GAMMA12-1201</name>
</gene>
<dbReference type="EMBL" id="UOFL01000146">
    <property type="protein sequence ID" value="VAW78298.1"/>
    <property type="molecule type" value="Genomic_DNA"/>
</dbReference>
<feature type="domain" description="Coenzyme Q-binding protein COQ10 START" evidence="1">
    <location>
        <begin position="10"/>
        <end position="134"/>
    </location>
</feature>
<dbReference type="InterPro" id="IPR044996">
    <property type="entry name" value="COQ10-like"/>
</dbReference>
<evidence type="ECO:0000259" key="1">
    <source>
        <dbReference type="Pfam" id="PF03364"/>
    </source>
</evidence>
<evidence type="ECO:0000313" key="2">
    <source>
        <dbReference type="EMBL" id="VAW78298.1"/>
    </source>
</evidence>
<proteinExistence type="predicted"/>
<dbReference type="PANTHER" id="PTHR12901">
    <property type="entry name" value="SPERM PROTEIN HOMOLOG"/>
    <property type="match status" value="1"/>
</dbReference>
<dbReference type="InterPro" id="IPR023393">
    <property type="entry name" value="START-like_dom_sf"/>
</dbReference>
<dbReference type="CDD" id="cd07813">
    <property type="entry name" value="COQ10p_like"/>
    <property type="match status" value="1"/>
</dbReference>
<dbReference type="Gene3D" id="3.30.530.20">
    <property type="match status" value="1"/>
</dbReference>
<organism evidence="2">
    <name type="scientific">hydrothermal vent metagenome</name>
    <dbReference type="NCBI Taxonomy" id="652676"/>
    <lineage>
        <taxon>unclassified sequences</taxon>
        <taxon>metagenomes</taxon>
        <taxon>ecological metagenomes</taxon>
    </lineage>
</organism>